<dbReference type="EMBL" id="JAUDZG010000005">
    <property type="protein sequence ID" value="KAK3303940.1"/>
    <property type="molecule type" value="Genomic_DNA"/>
</dbReference>
<keyword evidence="3" id="KW-1185">Reference proteome</keyword>
<feature type="transmembrane region" description="Helical" evidence="1">
    <location>
        <begin position="150"/>
        <end position="170"/>
    </location>
</feature>
<dbReference type="Proteomes" id="UP001273166">
    <property type="component" value="Unassembled WGS sequence"/>
</dbReference>
<dbReference type="GeneID" id="87883900"/>
<keyword evidence="1" id="KW-1133">Transmembrane helix</keyword>
<gene>
    <name evidence="2" type="ORF">B0T15DRAFT_400615</name>
</gene>
<name>A0AAJ0GQA1_9PEZI</name>
<accession>A0AAJ0GQA1</accession>
<evidence type="ECO:0000313" key="3">
    <source>
        <dbReference type="Proteomes" id="UP001273166"/>
    </source>
</evidence>
<evidence type="ECO:0000313" key="2">
    <source>
        <dbReference type="EMBL" id="KAK3303940.1"/>
    </source>
</evidence>
<reference evidence="2" key="2">
    <citation type="submission" date="2023-06" db="EMBL/GenBank/DDBJ databases">
        <authorList>
            <consortium name="Lawrence Berkeley National Laboratory"/>
            <person name="Mondo S.J."/>
            <person name="Hensen N."/>
            <person name="Bonometti L."/>
            <person name="Westerberg I."/>
            <person name="Brannstrom I.O."/>
            <person name="Guillou S."/>
            <person name="Cros-Aarteil S."/>
            <person name="Calhoun S."/>
            <person name="Haridas S."/>
            <person name="Kuo A."/>
            <person name="Pangilinan J."/>
            <person name="Riley R."/>
            <person name="Labutti K."/>
            <person name="Andreopoulos B."/>
            <person name="Lipzen A."/>
            <person name="Chen C."/>
            <person name="Yanf M."/>
            <person name="Daum C."/>
            <person name="Ng V."/>
            <person name="Clum A."/>
            <person name="Steindorff A."/>
            <person name="Ohm R."/>
            <person name="Martin F."/>
            <person name="Silar P."/>
            <person name="Natvig D."/>
            <person name="Lalanne C."/>
            <person name="Gautier V."/>
            <person name="Ament-Velasquez S.L."/>
            <person name="Kruys A."/>
            <person name="Hutchinson M.I."/>
            <person name="Powell A.J."/>
            <person name="Barry K."/>
            <person name="Miller A.N."/>
            <person name="Grigoriev I.V."/>
            <person name="Debuchy R."/>
            <person name="Gladieux P."/>
            <person name="Thoren M.H."/>
            <person name="Johannesson H."/>
        </authorList>
    </citation>
    <scope>NUCLEOTIDE SEQUENCE</scope>
    <source>
        <strain evidence="2">CBS 333.67</strain>
    </source>
</reference>
<feature type="transmembrane region" description="Helical" evidence="1">
    <location>
        <begin position="77"/>
        <end position="100"/>
    </location>
</feature>
<feature type="transmembrane region" description="Helical" evidence="1">
    <location>
        <begin position="120"/>
        <end position="143"/>
    </location>
</feature>
<feature type="transmembrane region" description="Helical" evidence="1">
    <location>
        <begin position="12"/>
        <end position="33"/>
    </location>
</feature>
<evidence type="ECO:0000256" key="1">
    <source>
        <dbReference type="SAM" id="Phobius"/>
    </source>
</evidence>
<keyword evidence="1" id="KW-0472">Membrane</keyword>
<evidence type="ECO:0008006" key="4">
    <source>
        <dbReference type="Google" id="ProtNLM"/>
    </source>
</evidence>
<protein>
    <recommendedName>
        <fullName evidence="4">Transmembrane protein</fullName>
    </recommendedName>
</protein>
<reference evidence="2" key="1">
    <citation type="journal article" date="2023" name="Mol. Phylogenet. Evol.">
        <title>Genome-scale phylogeny and comparative genomics of the fungal order Sordariales.</title>
        <authorList>
            <person name="Hensen N."/>
            <person name="Bonometti L."/>
            <person name="Westerberg I."/>
            <person name="Brannstrom I.O."/>
            <person name="Guillou S."/>
            <person name="Cros-Aarteil S."/>
            <person name="Calhoun S."/>
            <person name="Haridas S."/>
            <person name="Kuo A."/>
            <person name="Mondo S."/>
            <person name="Pangilinan J."/>
            <person name="Riley R."/>
            <person name="LaButti K."/>
            <person name="Andreopoulos B."/>
            <person name="Lipzen A."/>
            <person name="Chen C."/>
            <person name="Yan M."/>
            <person name="Daum C."/>
            <person name="Ng V."/>
            <person name="Clum A."/>
            <person name="Steindorff A."/>
            <person name="Ohm R.A."/>
            <person name="Martin F."/>
            <person name="Silar P."/>
            <person name="Natvig D.O."/>
            <person name="Lalanne C."/>
            <person name="Gautier V."/>
            <person name="Ament-Velasquez S.L."/>
            <person name="Kruys A."/>
            <person name="Hutchinson M.I."/>
            <person name="Powell A.J."/>
            <person name="Barry K."/>
            <person name="Miller A.N."/>
            <person name="Grigoriev I.V."/>
            <person name="Debuchy R."/>
            <person name="Gladieux P."/>
            <person name="Hiltunen Thoren M."/>
            <person name="Johannesson H."/>
        </authorList>
    </citation>
    <scope>NUCLEOTIDE SEQUENCE</scope>
    <source>
        <strain evidence="2">CBS 333.67</strain>
    </source>
</reference>
<organism evidence="2 3">
    <name type="scientific">Chaetomium strumarium</name>
    <dbReference type="NCBI Taxonomy" id="1170767"/>
    <lineage>
        <taxon>Eukaryota</taxon>
        <taxon>Fungi</taxon>
        <taxon>Dikarya</taxon>
        <taxon>Ascomycota</taxon>
        <taxon>Pezizomycotina</taxon>
        <taxon>Sordariomycetes</taxon>
        <taxon>Sordariomycetidae</taxon>
        <taxon>Sordariales</taxon>
        <taxon>Chaetomiaceae</taxon>
        <taxon>Chaetomium</taxon>
    </lineage>
</organism>
<sequence>MYRTKHFRWKLVHIFNILSHLGLAVAASISYICDLSESTRSRQSQWSYSLTNANPCHVALQSEFGDGLMFDMAARTLLMTCLVVGALGLALNAGLFIVLLAVEPNRITLTESEQHWRKQIVTFFGCVLNLLLAGAGIGLALGMKEAESKALILALVWASIQAPVAFLTAVSDAVKNYREGKDLLD</sequence>
<dbReference type="RefSeq" id="XP_062719720.1">
    <property type="nucleotide sequence ID" value="XM_062865071.1"/>
</dbReference>
<dbReference type="AlphaFoldDB" id="A0AAJ0GQA1"/>
<comment type="caution">
    <text evidence="2">The sequence shown here is derived from an EMBL/GenBank/DDBJ whole genome shotgun (WGS) entry which is preliminary data.</text>
</comment>
<keyword evidence="1" id="KW-0812">Transmembrane</keyword>
<proteinExistence type="predicted"/>